<dbReference type="InterPro" id="IPR008861">
    <property type="entry name" value="GpX-like"/>
</dbReference>
<dbReference type="EMBL" id="AP012338">
    <property type="protein sequence ID" value="BAM04307.1"/>
    <property type="molecule type" value="Genomic_DNA"/>
</dbReference>
<dbReference type="Proteomes" id="UP000007881">
    <property type="component" value="Chromosome"/>
</dbReference>
<dbReference type="InterPro" id="IPR018392">
    <property type="entry name" value="LysM"/>
</dbReference>
<proteinExistence type="predicted"/>
<protein>
    <recommendedName>
        <fullName evidence="3">LysM domain-containing protein</fullName>
    </recommendedName>
</protein>
<dbReference type="KEGG" id="phm:PSMK_21480"/>
<organism evidence="4 5">
    <name type="scientific">Phycisphaera mikurensis (strain NBRC 102666 / KCTC 22515 / FYK2301M01)</name>
    <dbReference type="NCBI Taxonomy" id="1142394"/>
    <lineage>
        <taxon>Bacteria</taxon>
        <taxon>Pseudomonadati</taxon>
        <taxon>Planctomycetota</taxon>
        <taxon>Phycisphaerae</taxon>
        <taxon>Phycisphaerales</taxon>
        <taxon>Phycisphaeraceae</taxon>
        <taxon>Phycisphaera</taxon>
    </lineage>
</organism>
<evidence type="ECO:0000313" key="5">
    <source>
        <dbReference type="Proteomes" id="UP000007881"/>
    </source>
</evidence>
<feature type="region of interest" description="Disordered" evidence="1">
    <location>
        <begin position="33"/>
        <end position="83"/>
    </location>
</feature>
<dbReference type="STRING" id="1142394.PSMK_21480"/>
<sequence>MARDTKVGMLLGLGIILLVGIFVSDHLRPAQEPPQQAAAGFAGAAMDRGQPAGESDAPAGGAAEVGFIPMGPPTPPPAGGGVASATTAFAAPLPAFRPETPAAGADEPLLVPRVAGPAVPAPALGGRGGERVLLVRTGDTLEQIAFELYGATGYAEALAVANPGAVDINGRLVAGSRLIVPDYAGAVPPGVAAAPPPPAPAAAAVVLPPPPAPELRAAPTPAETAAAEVRVEVRPGDSLSRLAARHLDDARRFEELYEANRDVLSSPDAVQAGMTLRLPAGETGRGVSASVAAAASPPRVAAPPATASVGGVGLYTVQPGDSLSRIASRVLGDPNRWNELYEANRDTLGSPDSVVVGQELRVPG</sequence>
<dbReference type="Gene3D" id="3.10.350.10">
    <property type="entry name" value="LysM domain"/>
    <property type="match status" value="2"/>
</dbReference>
<evidence type="ECO:0000259" key="3">
    <source>
        <dbReference type="PROSITE" id="PS51782"/>
    </source>
</evidence>
<feature type="transmembrane region" description="Helical" evidence="2">
    <location>
        <begin position="7"/>
        <end position="24"/>
    </location>
</feature>
<dbReference type="CDD" id="cd00118">
    <property type="entry name" value="LysM"/>
    <property type="match status" value="1"/>
</dbReference>
<dbReference type="Pfam" id="PF01476">
    <property type="entry name" value="LysM"/>
    <property type="match status" value="2"/>
</dbReference>
<name>I0IGB9_PHYMF</name>
<accession>I0IGB9</accession>
<keyword evidence="2" id="KW-0812">Transmembrane</keyword>
<keyword evidence="2" id="KW-1133">Transmembrane helix</keyword>
<dbReference type="OrthoDB" id="292277at2"/>
<evidence type="ECO:0000256" key="2">
    <source>
        <dbReference type="SAM" id="Phobius"/>
    </source>
</evidence>
<dbReference type="SUPFAM" id="SSF54106">
    <property type="entry name" value="LysM domain"/>
    <property type="match status" value="1"/>
</dbReference>
<keyword evidence="2" id="KW-0472">Membrane</keyword>
<evidence type="ECO:0000313" key="4">
    <source>
        <dbReference type="EMBL" id="BAM04307.1"/>
    </source>
</evidence>
<dbReference type="AlphaFoldDB" id="I0IGB9"/>
<feature type="compositionally biased region" description="Low complexity" evidence="1">
    <location>
        <begin position="33"/>
        <end position="45"/>
    </location>
</feature>
<dbReference type="PROSITE" id="PS51782">
    <property type="entry name" value="LYSM"/>
    <property type="match status" value="2"/>
</dbReference>
<dbReference type="PANTHER" id="PTHR34700">
    <property type="entry name" value="POTASSIUM BINDING PROTEIN KBP"/>
    <property type="match status" value="1"/>
</dbReference>
<dbReference type="eggNOG" id="COG1652">
    <property type="taxonomic scope" value="Bacteria"/>
</dbReference>
<dbReference type="PANTHER" id="PTHR34700:SF4">
    <property type="entry name" value="PHAGE-LIKE ELEMENT PBSX PROTEIN XKDP"/>
    <property type="match status" value="1"/>
</dbReference>
<gene>
    <name evidence="4" type="ordered locus">PSMK_21480</name>
</gene>
<keyword evidence="5" id="KW-1185">Reference proteome</keyword>
<dbReference type="InterPro" id="IPR036779">
    <property type="entry name" value="LysM_dom_sf"/>
</dbReference>
<dbReference type="HOGENOM" id="CLU_760430_0_0_0"/>
<dbReference type="RefSeq" id="WP_014437525.1">
    <property type="nucleotide sequence ID" value="NC_017080.1"/>
</dbReference>
<feature type="domain" description="LysM" evidence="3">
    <location>
        <begin position="313"/>
        <end position="362"/>
    </location>
</feature>
<feature type="domain" description="LysM" evidence="3">
    <location>
        <begin position="229"/>
        <end position="278"/>
    </location>
</feature>
<dbReference type="Pfam" id="PF05489">
    <property type="entry name" value="Phage_tail_X"/>
    <property type="match status" value="1"/>
</dbReference>
<evidence type="ECO:0000256" key="1">
    <source>
        <dbReference type="SAM" id="MobiDB-lite"/>
    </source>
</evidence>
<dbReference type="InterPro" id="IPR052196">
    <property type="entry name" value="Bact_Kbp"/>
</dbReference>
<dbReference type="SMART" id="SM00257">
    <property type="entry name" value="LysM"/>
    <property type="match status" value="3"/>
</dbReference>
<reference evidence="4 5" key="1">
    <citation type="submission" date="2012-02" db="EMBL/GenBank/DDBJ databases">
        <title>Complete genome sequence of Phycisphaera mikurensis NBRC 102666.</title>
        <authorList>
            <person name="Ankai A."/>
            <person name="Hosoyama A."/>
            <person name="Terui Y."/>
            <person name="Sekine M."/>
            <person name="Fukai R."/>
            <person name="Kato Y."/>
            <person name="Nakamura S."/>
            <person name="Yamada-Narita S."/>
            <person name="Kawakoshi A."/>
            <person name="Fukunaga Y."/>
            <person name="Yamazaki S."/>
            <person name="Fujita N."/>
        </authorList>
    </citation>
    <scope>NUCLEOTIDE SEQUENCE [LARGE SCALE GENOMIC DNA]</scope>
    <source>
        <strain evidence="5">NBRC 102666 / KCTC 22515 / FYK2301M01</strain>
    </source>
</reference>